<sequence length="175" mass="18274">MTELTRRRVLAASGVAGAMATAGCLGSADEGDGNGNGDGPDGGEEPAPTGTRLGEITVENLDDADHTVDVLVEYDGEIVHWSTHEFDDETGGATLEADWPDERGDFRVTARIDGGDFTQVTPANWSEPDCLNLIVLVRRDGTVRIAGVTEGGPCGSGDVDIEAAQNAEEANESDE</sequence>
<feature type="region of interest" description="Disordered" evidence="1">
    <location>
        <begin position="27"/>
        <end position="51"/>
    </location>
</feature>
<dbReference type="PROSITE" id="PS51257">
    <property type="entry name" value="PROKAR_LIPOPROTEIN"/>
    <property type="match status" value="1"/>
</dbReference>
<dbReference type="RefSeq" id="WP_254159099.1">
    <property type="nucleotide sequence ID" value="NZ_CP100355.1"/>
</dbReference>
<accession>A0A9E7NCI1</accession>
<dbReference type="EMBL" id="CP100355">
    <property type="protein sequence ID" value="UTF54440.1"/>
    <property type="molecule type" value="Genomic_DNA"/>
</dbReference>
<evidence type="ECO:0000313" key="2">
    <source>
        <dbReference type="EMBL" id="UTF54440.1"/>
    </source>
</evidence>
<dbReference type="PROSITE" id="PS51318">
    <property type="entry name" value="TAT"/>
    <property type="match status" value="1"/>
</dbReference>
<dbReference type="KEGG" id="sawl:NGM29_03945"/>
<evidence type="ECO:0000256" key="1">
    <source>
        <dbReference type="SAM" id="MobiDB-lite"/>
    </source>
</evidence>
<dbReference type="AlphaFoldDB" id="A0A9E7NCI1"/>
<dbReference type="GeneID" id="73289169"/>
<proteinExistence type="predicted"/>
<evidence type="ECO:0000313" key="3">
    <source>
        <dbReference type="Proteomes" id="UP001056855"/>
    </source>
</evidence>
<reference evidence="2" key="1">
    <citation type="submission" date="2022-06" db="EMBL/GenBank/DDBJ databases">
        <title>Diverse halophilic archaea isolated from saline environments.</title>
        <authorList>
            <person name="Cui H.-L."/>
        </authorList>
    </citation>
    <scope>NUCLEOTIDE SEQUENCE</scope>
    <source>
        <strain evidence="2">WLHS1</strain>
    </source>
</reference>
<keyword evidence="3" id="KW-1185">Reference proteome</keyword>
<protein>
    <submittedName>
        <fullName evidence="2">Twin-arginine translocation signal domain-containing protein</fullName>
    </submittedName>
</protein>
<gene>
    <name evidence="2" type="ORF">NGM29_03945</name>
</gene>
<name>A0A9E7NCI1_9EURY</name>
<dbReference type="Proteomes" id="UP001056855">
    <property type="component" value="Chromosome"/>
</dbReference>
<dbReference type="InterPro" id="IPR006311">
    <property type="entry name" value="TAT_signal"/>
</dbReference>
<organism evidence="2 3">
    <name type="scientific">Natronosalvus rutilus</name>
    <dbReference type="NCBI Taxonomy" id="2953753"/>
    <lineage>
        <taxon>Archaea</taxon>
        <taxon>Methanobacteriati</taxon>
        <taxon>Methanobacteriota</taxon>
        <taxon>Stenosarchaea group</taxon>
        <taxon>Halobacteria</taxon>
        <taxon>Halobacteriales</taxon>
        <taxon>Natrialbaceae</taxon>
        <taxon>Natronosalvus</taxon>
    </lineage>
</organism>